<name>A0A0F9SLU7_9ZZZZ</name>
<proteinExistence type="predicted"/>
<protein>
    <submittedName>
        <fullName evidence="1">Uncharacterized protein</fullName>
    </submittedName>
</protein>
<organism evidence="1">
    <name type="scientific">marine sediment metagenome</name>
    <dbReference type="NCBI Taxonomy" id="412755"/>
    <lineage>
        <taxon>unclassified sequences</taxon>
        <taxon>metagenomes</taxon>
        <taxon>ecological metagenomes</taxon>
    </lineage>
</organism>
<sequence>MKSTTKTLKELGPNLPHGIVGTDGKLHCGFGIKPWRGREEREIAKLRSQARGNPADFPAKLLGFMFTQVGQFDFEQKSKEEKSLLISQMLSGDVLYMYIYLRYLCIGNKVRMTVTCEHCGRGFPFTGDLETLEVKCIEAPADAEWTYELSDPLTLRGEKISGLDMVPMSWSTMENSIRSGSKDGADPVSTKMDVMRGCIFGKQGGDKAKRSAYSVEDLDDMTKRDIERLTAHIEGNAIGPDMRVSDICPACARTFVHNLEWAFDDFFGSSSQPLPEKIS</sequence>
<accession>A0A0F9SLU7</accession>
<comment type="caution">
    <text evidence="1">The sequence shown here is derived from an EMBL/GenBank/DDBJ whole genome shotgun (WGS) entry which is preliminary data.</text>
</comment>
<reference evidence="1" key="1">
    <citation type="journal article" date="2015" name="Nature">
        <title>Complex archaea that bridge the gap between prokaryotes and eukaryotes.</title>
        <authorList>
            <person name="Spang A."/>
            <person name="Saw J.H."/>
            <person name="Jorgensen S.L."/>
            <person name="Zaremba-Niedzwiedzka K."/>
            <person name="Martijn J."/>
            <person name="Lind A.E."/>
            <person name="van Eijk R."/>
            <person name="Schleper C."/>
            <person name="Guy L."/>
            <person name="Ettema T.J."/>
        </authorList>
    </citation>
    <scope>NUCLEOTIDE SEQUENCE</scope>
</reference>
<evidence type="ECO:0000313" key="1">
    <source>
        <dbReference type="EMBL" id="KKN30258.1"/>
    </source>
</evidence>
<dbReference type="EMBL" id="LAZR01002422">
    <property type="protein sequence ID" value="KKN30258.1"/>
    <property type="molecule type" value="Genomic_DNA"/>
</dbReference>
<gene>
    <name evidence="1" type="ORF">LCGC14_0835730</name>
</gene>
<dbReference type="AlphaFoldDB" id="A0A0F9SLU7"/>